<evidence type="ECO:0000313" key="2">
    <source>
        <dbReference type="Proteomes" id="UP000887564"/>
    </source>
</evidence>
<proteinExistence type="predicted"/>
<dbReference type="AlphaFoldDB" id="A0A914R432"/>
<dbReference type="WBParaSite" id="PEQ_0000101801-mRNA-1">
    <property type="protein sequence ID" value="PEQ_0000101801-mRNA-1"/>
    <property type="gene ID" value="PEQ_0000101801"/>
</dbReference>
<evidence type="ECO:0000256" key="1">
    <source>
        <dbReference type="SAM" id="MobiDB-lite"/>
    </source>
</evidence>
<dbReference type="Proteomes" id="UP000887564">
    <property type="component" value="Unplaced"/>
</dbReference>
<organism evidence="2 3">
    <name type="scientific">Parascaris equorum</name>
    <name type="common">Equine roundworm</name>
    <dbReference type="NCBI Taxonomy" id="6256"/>
    <lineage>
        <taxon>Eukaryota</taxon>
        <taxon>Metazoa</taxon>
        <taxon>Ecdysozoa</taxon>
        <taxon>Nematoda</taxon>
        <taxon>Chromadorea</taxon>
        <taxon>Rhabditida</taxon>
        <taxon>Spirurina</taxon>
        <taxon>Ascaridomorpha</taxon>
        <taxon>Ascaridoidea</taxon>
        <taxon>Ascarididae</taxon>
        <taxon>Parascaris</taxon>
    </lineage>
</organism>
<keyword evidence="2" id="KW-1185">Reference proteome</keyword>
<evidence type="ECO:0000313" key="3">
    <source>
        <dbReference type="WBParaSite" id="PEQ_0000101801-mRNA-1"/>
    </source>
</evidence>
<feature type="region of interest" description="Disordered" evidence="1">
    <location>
        <begin position="1"/>
        <end position="22"/>
    </location>
</feature>
<reference evidence="3" key="1">
    <citation type="submission" date="2022-11" db="UniProtKB">
        <authorList>
            <consortium name="WormBaseParasite"/>
        </authorList>
    </citation>
    <scope>IDENTIFICATION</scope>
</reference>
<protein>
    <submittedName>
        <fullName evidence="3">Uncharacterized protein</fullName>
    </submittedName>
</protein>
<feature type="compositionally biased region" description="Basic residues" evidence="1">
    <location>
        <begin position="1"/>
        <end position="13"/>
    </location>
</feature>
<accession>A0A914R432</accession>
<sequence length="65" mass="7601">NSKANKIHSKPQHHYSYNTYTERRTYGRDENGDVVVKIEKDVRCNSVFVSCVLFFNYTAISTHCK</sequence>
<name>A0A914R432_PAREQ</name>